<feature type="transmembrane region" description="Helical" evidence="9">
    <location>
        <begin position="34"/>
        <end position="56"/>
    </location>
</feature>
<dbReference type="InterPro" id="IPR004648">
    <property type="entry name" value="Oligpept_transpt"/>
</dbReference>
<evidence type="ECO:0000256" key="8">
    <source>
        <dbReference type="ARBA" id="ARBA00023136"/>
    </source>
</evidence>
<dbReference type="GO" id="GO:0016020">
    <property type="term" value="C:membrane"/>
    <property type="evidence" value="ECO:0007669"/>
    <property type="project" value="UniProtKB-SubCell"/>
</dbReference>
<keyword evidence="4 9" id="KW-0812">Transmembrane</keyword>
<dbReference type="Pfam" id="PF03169">
    <property type="entry name" value="OPT"/>
    <property type="match status" value="1"/>
</dbReference>
<evidence type="ECO:0000313" key="11">
    <source>
        <dbReference type="Proteomes" id="UP000639772"/>
    </source>
</evidence>
<evidence type="ECO:0000256" key="1">
    <source>
        <dbReference type="ARBA" id="ARBA00004141"/>
    </source>
</evidence>
<evidence type="ECO:0000313" key="10">
    <source>
        <dbReference type="EMBL" id="KAG0463100.1"/>
    </source>
</evidence>
<dbReference type="EMBL" id="JADCNM010000011">
    <property type="protein sequence ID" value="KAG0463100.1"/>
    <property type="molecule type" value="Genomic_DNA"/>
</dbReference>
<comment type="subcellular location">
    <subcellularLocation>
        <location evidence="1">Membrane</location>
        <topology evidence="1">Multi-pass membrane protein</topology>
    </subcellularLocation>
</comment>
<comment type="similarity">
    <text evidence="2">Belongs to the oligopeptide OPT transporter (TC 2.A.67.1) family.</text>
</comment>
<proteinExistence type="inferred from homology"/>
<reference evidence="10 11" key="1">
    <citation type="journal article" date="2020" name="Nat. Food">
        <title>A phased Vanilla planifolia genome enables genetic improvement of flavour and production.</title>
        <authorList>
            <person name="Hasing T."/>
            <person name="Tang H."/>
            <person name="Brym M."/>
            <person name="Khazi F."/>
            <person name="Huang T."/>
            <person name="Chambers A.H."/>
        </authorList>
    </citation>
    <scope>NUCLEOTIDE SEQUENCE [LARGE SCALE GENOMIC DNA]</scope>
    <source>
        <tissue evidence="10">Leaf</tissue>
    </source>
</reference>
<gene>
    <name evidence="10" type="ORF">HPP92_021576</name>
</gene>
<dbReference type="PANTHER" id="PTHR22601">
    <property type="entry name" value="ISP4 LIKE PROTEIN"/>
    <property type="match status" value="1"/>
</dbReference>
<evidence type="ECO:0000256" key="6">
    <source>
        <dbReference type="ARBA" id="ARBA00022927"/>
    </source>
</evidence>
<sequence>MGCGMKGLGIGSFGIDWSTAAGFLRSPLATSATAIFNIMLSFVLGIYVLLPIGYWANAYNAKCFPLYSSHVFDNTGHPYNITKIINDKTFTLNLHEEESYSKINISITFALTYGVSFASLTASIMHVALYNGKYE</sequence>
<keyword evidence="6" id="KW-0653">Protein transport</keyword>
<dbReference type="GO" id="GO:0015031">
    <property type="term" value="P:protein transport"/>
    <property type="evidence" value="ECO:0007669"/>
    <property type="project" value="UniProtKB-KW"/>
</dbReference>
<comment type="caution">
    <text evidence="10">The sequence shown here is derived from an EMBL/GenBank/DDBJ whole genome shotgun (WGS) entry which is preliminary data.</text>
</comment>
<evidence type="ECO:0000256" key="7">
    <source>
        <dbReference type="ARBA" id="ARBA00022989"/>
    </source>
</evidence>
<keyword evidence="8 9" id="KW-0472">Membrane</keyword>
<dbReference type="AlphaFoldDB" id="A0A835PZ41"/>
<dbReference type="Proteomes" id="UP000639772">
    <property type="component" value="Chromosome 11"/>
</dbReference>
<dbReference type="GO" id="GO:0035673">
    <property type="term" value="F:oligopeptide transmembrane transporter activity"/>
    <property type="evidence" value="ECO:0007669"/>
    <property type="project" value="InterPro"/>
</dbReference>
<keyword evidence="5" id="KW-0571">Peptide transport</keyword>
<evidence type="ECO:0000256" key="3">
    <source>
        <dbReference type="ARBA" id="ARBA00022448"/>
    </source>
</evidence>
<evidence type="ECO:0000256" key="2">
    <source>
        <dbReference type="ARBA" id="ARBA00005484"/>
    </source>
</evidence>
<keyword evidence="7 9" id="KW-1133">Transmembrane helix</keyword>
<dbReference type="OrthoDB" id="1720436at2759"/>
<protein>
    <submittedName>
        <fullName evidence="10">Uncharacterized protein</fullName>
    </submittedName>
</protein>
<keyword evidence="3" id="KW-0813">Transport</keyword>
<evidence type="ECO:0000256" key="4">
    <source>
        <dbReference type="ARBA" id="ARBA00022692"/>
    </source>
</evidence>
<dbReference type="InterPro" id="IPR004813">
    <property type="entry name" value="OPT"/>
</dbReference>
<evidence type="ECO:0000256" key="5">
    <source>
        <dbReference type="ARBA" id="ARBA00022856"/>
    </source>
</evidence>
<feature type="transmembrane region" description="Helical" evidence="9">
    <location>
        <begin position="103"/>
        <end position="129"/>
    </location>
</feature>
<evidence type="ECO:0000256" key="9">
    <source>
        <dbReference type="SAM" id="Phobius"/>
    </source>
</evidence>
<accession>A0A835PZ41</accession>
<organism evidence="10 11">
    <name type="scientific">Vanilla planifolia</name>
    <name type="common">Vanilla</name>
    <dbReference type="NCBI Taxonomy" id="51239"/>
    <lineage>
        <taxon>Eukaryota</taxon>
        <taxon>Viridiplantae</taxon>
        <taxon>Streptophyta</taxon>
        <taxon>Embryophyta</taxon>
        <taxon>Tracheophyta</taxon>
        <taxon>Spermatophyta</taxon>
        <taxon>Magnoliopsida</taxon>
        <taxon>Liliopsida</taxon>
        <taxon>Asparagales</taxon>
        <taxon>Orchidaceae</taxon>
        <taxon>Vanilloideae</taxon>
        <taxon>Vanilleae</taxon>
        <taxon>Vanilla</taxon>
    </lineage>
</organism>
<name>A0A835PZ41_VANPL</name>